<evidence type="ECO:0000256" key="12">
    <source>
        <dbReference type="ARBA" id="ARBA00023242"/>
    </source>
</evidence>
<dbReference type="InterPro" id="IPR000953">
    <property type="entry name" value="Chromo/chromo_shadow_dom"/>
</dbReference>
<feature type="region of interest" description="Disordered" evidence="14">
    <location>
        <begin position="1683"/>
        <end position="1729"/>
    </location>
</feature>
<dbReference type="SMART" id="SM00487">
    <property type="entry name" value="DEXDc"/>
    <property type="match status" value="1"/>
</dbReference>
<dbReference type="InterPro" id="IPR027417">
    <property type="entry name" value="P-loop_NTPase"/>
</dbReference>
<evidence type="ECO:0000256" key="7">
    <source>
        <dbReference type="ARBA" id="ARBA00022840"/>
    </source>
</evidence>
<dbReference type="PROSITE" id="PS00598">
    <property type="entry name" value="CHROMO_1"/>
    <property type="match status" value="2"/>
</dbReference>
<dbReference type="SUPFAM" id="SSF52540">
    <property type="entry name" value="P-loop containing nucleoside triphosphate hydrolases"/>
    <property type="match status" value="2"/>
</dbReference>
<dbReference type="InterPro" id="IPR016197">
    <property type="entry name" value="Chromo-like_dom_sf"/>
</dbReference>
<evidence type="ECO:0000256" key="2">
    <source>
        <dbReference type="ARBA" id="ARBA00007025"/>
    </source>
</evidence>
<evidence type="ECO:0000256" key="1">
    <source>
        <dbReference type="ARBA" id="ARBA00004123"/>
    </source>
</evidence>
<feature type="region of interest" description="Disordered" evidence="14">
    <location>
        <begin position="1280"/>
        <end position="1404"/>
    </location>
</feature>
<dbReference type="Gene3D" id="3.40.50.300">
    <property type="entry name" value="P-loop containing nucleotide triphosphate hydrolases"/>
    <property type="match status" value="1"/>
</dbReference>
<feature type="region of interest" description="Disordered" evidence="14">
    <location>
        <begin position="1"/>
        <end position="222"/>
    </location>
</feature>
<feature type="compositionally biased region" description="Basic and acidic residues" evidence="14">
    <location>
        <begin position="79"/>
        <end position="88"/>
    </location>
</feature>
<feature type="compositionally biased region" description="Pro residues" evidence="14">
    <location>
        <begin position="1688"/>
        <end position="1712"/>
    </location>
</feature>
<feature type="compositionally biased region" description="Basic residues" evidence="14">
    <location>
        <begin position="125"/>
        <end position="137"/>
    </location>
</feature>
<keyword evidence="12" id="KW-0539">Nucleus</keyword>
<dbReference type="Pfam" id="PF13907">
    <property type="entry name" value="CHD1-like_C"/>
    <property type="match status" value="1"/>
</dbReference>
<dbReference type="InterPro" id="IPR040793">
    <property type="entry name" value="CDH1_2_SANT_HL1"/>
</dbReference>
<dbReference type="Gene3D" id="6.10.140.1440">
    <property type="match status" value="1"/>
</dbReference>
<dbReference type="InterPro" id="IPR023779">
    <property type="entry name" value="Chromodomain_CS"/>
</dbReference>
<evidence type="ECO:0000259" key="17">
    <source>
        <dbReference type="PROSITE" id="PS51194"/>
    </source>
</evidence>
<dbReference type="EMBL" id="KL596619">
    <property type="protein sequence ID" value="KER34170.1"/>
    <property type="molecule type" value="Genomic_DNA"/>
</dbReference>
<feature type="compositionally biased region" description="Low complexity" evidence="14">
    <location>
        <begin position="169"/>
        <end position="183"/>
    </location>
</feature>
<dbReference type="InterPro" id="IPR049730">
    <property type="entry name" value="SNF2/RAD54-like_C"/>
</dbReference>
<feature type="compositionally biased region" description="Low complexity" evidence="14">
    <location>
        <begin position="13"/>
        <end position="33"/>
    </location>
</feature>
<dbReference type="GO" id="GO:0016887">
    <property type="term" value="F:ATP hydrolysis activity"/>
    <property type="evidence" value="ECO:0007669"/>
    <property type="project" value="TreeGrafter"/>
</dbReference>
<dbReference type="InterPro" id="IPR001650">
    <property type="entry name" value="Helicase_C-like"/>
</dbReference>
<dbReference type="CDD" id="cd18793">
    <property type="entry name" value="SF2_C_SNF"/>
    <property type="match status" value="1"/>
</dbReference>
<evidence type="ECO:0000256" key="10">
    <source>
        <dbReference type="ARBA" id="ARBA00023125"/>
    </source>
</evidence>
<feature type="compositionally biased region" description="Polar residues" evidence="14">
    <location>
        <begin position="1638"/>
        <end position="1662"/>
    </location>
</feature>
<dbReference type="InterPro" id="IPR000330">
    <property type="entry name" value="SNF2_N"/>
</dbReference>
<protein>
    <submittedName>
        <fullName evidence="18">Uncharacterized protein</fullName>
    </submittedName>
</protein>
<dbReference type="PROSITE" id="PS50013">
    <property type="entry name" value="CHROMO_2"/>
    <property type="match status" value="2"/>
</dbReference>
<dbReference type="SMART" id="SM00298">
    <property type="entry name" value="CHROMO"/>
    <property type="match status" value="2"/>
</dbReference>
<dbReference type="CTD" id="20314226"/>
<keyword evidence="19" id="KW-1185">Reference proteome</keyword>
<feature type="region of interest" description="Disordered" evidence="14">
    <location>
        <begin position="1518"/>
        <end position="1665"/>
    </location>
</feature>
<dbReference type="InterPro" id="IPR014001">
    <property type="entry name" value="Helicase_ATP-bd"/>
</dbReference>
<dbReference type="InterPro" id="IPR025260">
    <property type="entry name" value="CHD1-like_C"/>
</dbReference>
<dbReference type="GeneID" id="20314226"/>
<dbReference type="PANTHER" id="PTHR45623">
    <property type="entry name" value="CHROMODOMAIN-HELICASE-DNA-BINDING PROTEIN 3-RELATED-RELATED"/>
    <property type="match status" value="1"/>
</dbReference>
<feature type="compositionally biased region" description="Basic and acidic residues" evidence="14">
    <location>
        <begin position="1579"/>
        <end position="1601"/>
    </location>
</feature>
<keyword evidence="7" id="KW-0067">ATP-binding</keyword>
<dbReference type="FunFam" id="3.40.50.10810:FF:000005">
    <property type="entry name" value="Photoperiod-independent early flowering 1"/>
    <property type="match status" value="1"/>
</dbReference>
<evidence type="ECO:0000256" key="8">
    <source>
        <dbReference type="ARBA" id="ARBA00022853"/>
    </source>
</evidence>
<gene>
    <name evidence="18" type="ORF">T265_00038</name>
</gene>
<evidence type="ECO:0000313" key="19">
    <source>
        <dbReference type="Proteomes" id="UP000054324"/>
    </source>
</evidence>
<dbReference type="OrthoDB" id="5857104at2759"/>
<proteinExistence type="inferred from homology"/>
<evidence type="ECO:0000256" key="5">
    <source>
        <dbReference type="ARBA" id="ARBA00022801"/>
    </source>
</evidence>
<keyword evidence="3" id="KW-0677">Repeat</keyword>
<dbReference type="STRING" id="6198.A0A075ADF9"/>
<dbReference type="Gene3D" id="1.10.10.60">
    <property type="entry name" value="Homeodomain-like"/>
    <property type="match status" value="1"/>
</dbReference>
<keyword evidence="8" id="KW-0156">Chromatin regulator</keyword>
<evidence type="ECO:0000313" key="18">
    <source>
        <dbReference type="EMBL" id="KER34170.1"/>
    </source>
</evidence>
<feature type="compositionally biased region" description="Polar residues" evidence="14">
    <location>
        <begin position="1322"/>
        <end position="1337"/>
    </location>
</feature>
<evidence type="ECO:0000259" key="16">
    <source>
        <dbReference type="PROSITE" id="PS51192"/>
    </source>
</evidence>
<evidence type="ECO:0000256" key="11">
    <source>
        <dbReference type="ARBA" id="ARBA00023163"/>
    </source>
</evidence>
<feature type="domain" description="Chromo" evidence="15">
    <location>
        <begin position="358"/>
        <end position="420"/>
    </location>
</feature>
<dbReference type="Proteomes" id="UP000054324">
    <property type="component" value="Unassembled WGS sequence"/>
</dbReference>
<dbReference type="Pfam" id="PF00176">
    <property type="entry name" value="SNF2-rel_dom"/>
    <property type="match status" value="1"/>
</dbReference>
<dbReference type="GO" id="GO:0005524">
    <property type="term" value="F:ATP binding"/>
    <property type="evidence" value="ECO:0007669"/>
    <property type="project" value="UniProtKB-KW"/>
</dbReference>
<organism evidence="18 19">
    <name type="scientific">Opisthorchis viverrini</name>
    <name type="common">Southeast Asian liver fluke</name>
    <dbReference type="NCBI Taxonomy" id="6198"/>
    <lineage>
        <taxon>Eukaryota</taxon>
        <taxon>Metazoa</taxon>
        <taxon>Spiralia</taxon>
        <taxon>Lophotrochozoa</taxon>
        <taxon>Platyhelminthes</taxon>
        <taxon>Trematoda</taxon>
        <taxon>Digenea</taxon>
        <taxon>Opisthorchiida</taxon>
        <taxon>Opisthorchiata</taxon>
        <taxon>Opisthorchiidae</taxon>
        <taxon>Opisthorchis</taxon>
    </lineage>
</organism>
<dbReference type="GO" id="GO:0000785">
    <property type="term" value="C:chromatin"/>
    <property type="evidence" value="ECO:0007669"/>
    <property type="project" value="TreeGrafter"/>
</dbReference>
<evidence type="ECO:0000256" key="4">
    <source>
        <dbReference type="ARBA" id="ARBA00022741"/>
    </source>
</evidence>
<keyword evidence="6" id="KW-0347">Helicase</keyword>
<dbReference type="SMART" id="SM01176">
    <property type="entry name" value="DUF4208"/>
    <property type="match status" value="1"/>
</dbReference>
<keyword evidence="9" id="KW-0805">Transcription regulation</keyword>
<accession>A0A075ADF9</accession>
<sequence>MVDEVQAHRRQVRTLSDSSRSDGSTSSGSELSEASVGREEPVYSRQGQQPRSRKQNIRELRDEFEDYPELYGIRRSGRCRKEPFRFKPSDAAAARIRRKKRDSDGDSDGEGQTTDDSSDSQWNGKAKRPNRSVRTRGNRVNYKNAFLDDSSDESEAEGYDRRPAANNRTLQTSTQNSQQTTFQKPKGPLVRKLCSSRLAARTDFDGKQSGGSPQLSDEELADTPYQDADWGEAEEADVIEEVLTHAVRRKGALGNPTTLYNTKLEKDLNADFDPSSEPGELQFLIKWRNWSHIHSTWETEASLKSPDRGCPVYGFKKLAAYQASLKQKEENMRFAEREDLETMAYEEERNEQILSDKMQVERIVAHSRDPETNTFDYLIKWCRLDYRFCSWESGKVVRALYPPAVENYEARCRSTELPNNKCEVLHTRPKFAPLTEQPDYLGDSADLKLRDYQLEGINWMLRAWCRNNSVILADEMGLGKTIQTIGFLSCLFHEYKLYGPFLIVVPLSTVSSWQKELQLWAPRMNALIYTGDHVSRQLIREHEWSAGSSGGSRRQQVLKFNVCITTYEILLKDKSWLGQVSWAFLGVDEAHRLKNDASQLYKTLKTFDTNTRLLITGTPLQNTMKELWALLHFIMPERFPVWEEFEGSYSVAEDDPAARVDGEAFHHLHKVLRPFLLRRVKKDVESSLPEKIERILRVDMTKEQANIYRLILARNYDGLMKVTRGHKASFINIVMELKKCCNHAHLIAPPQENDKRLWTNDEYLWSLIRGSGKMTLLDKLLQRLKSKGHRVLIFSQMVRMLDLISDYLTLRGWGFQRLDGSIRGALRKQALDHFNADGSTDFCFLLSTRAGGLGINLATADTVIIFDSDWNPQNDLQAQARAHRIGQTKQVSVYRLVTQESVEEKIIESATRKMVLDHLVIQRMDSAGGSRSAVSRKGETSKGQLLTEILRYGAEGLFNRNDEDVAELEVDIDDILNRAETRDTDATAEAHPANALLSSFKVVTLDTVDDDMDSNHPLAVGPEKSWDEIIPSEFRGQLKAEEIQKTLVELELGPRRRKQVKAFQAGMDYSSDDSSEEQDGKAAPTQLSEKEIRALVRAIKRFARPLERIDAIAADAELPDRTEKELLEVVDAVLKGCQSAMEIANQAVNEEAQKPTNKGPVFQYGRVSIAAKPLLQSLEYLETLHQCLPEGGKEARMNFELPFVPKLVTWSCPWDASDDVRLLAGVYEHGYDNWEAIKLDADLGLGSKLLPMSASERPQASHIRSRVDYLLRMLAKHRQPLTGVNSPDVASGKKRKRTETDGKPTDSHSKYKTESHRRSKSNLKITPSAASLNSSKPKSAEFVDTDDSSSDSEETEDTKPSNVPVATKRSKLESKNKTDSKQKLHKHHDSVVGSESEPKSSESLASTLSFTLSINQEDEEEFRKMRGPLFLKCKEKLLPIKKHFKHLEHLEDSPEEDAKQFSKVVLRIGDYIHNLVHEITDKKNKHLWKGYFWEFVQIFSKKSTDELRHIYKHAAKRRQKNLEGNDANAHKNSNLDHGGGPAIDSANSVRKHHRHSHSRSRERDGHHTYHDHHHHRHHGDSDADGSFRHTDKYNRDRDNARFDNAFNRPPPSYGISHHYNRYRDRSFIPRNRPFPQGSRRTQARTFSSPVHQSSTHNTTTAPLQRPEGHVPVFLNNPPPVDFSQVPVLLPPPPPPSFPVDPPHSFFPPPPDPSLSSSSSRDPRLTSVRR</sequence>
<feature type="compositionally biased region" description="Basic and acidic residues" evidence="14">
    <location>
        <begin position="1559"/>
        <end position="1568"/>
    </location>
</feature>
<evidence type="ECO:0000256" key="14">
    <source>
        <dbReference type="SAM" id="MobiDB-lite"/>
    </source>
</evidence>
<dbReference type="Gene3D" id="2.40.50.40">
    <property type="match status" value="2"/>
</dbReference>
<dbReference type="Pfam" id="PF00385">
    <property type="entry name" value="Chromo"/>
    <property type="match status" value="2"/>
</dbReference>
<dbReference type="PROSITE" id="PS51194">
    <property type="entry name" value="HELICASE_CTER"/>
    <property type="match status" value="1"/>
</dbReference>
<keyword evidence="11" id="KW-0804">Transcription</keyword>
<keyword evidence="5" id="KW-0378">Hydrolase</keyword>
<comment type="similarity">
    <text evidence="2">Belongs to the SNF2/RAD54 helicase family.</text>
</comment>
<dbReference type="GO" id="GO:0003677">
    <property type="term" value="F:DNA binding"/>
    <property type="evidence" value="ECO:0007669"/>
    <property type="project" value="UniProtKB-KW"/>
</dbReference>
<feature type="domain" description="Chromo" evidence="15">
    <location>
        <begin position="237"/>
        <end position="333"/>
    </location>
</feature>
<dbReference type="KEGG" id="ovi:T265_00038"/>
<dbReference type="RefSeq" id="XP_009161959.1">
    <property type="nucleotide sequence ID" value="XM_009163695.1"/>
</dbReference>
<dbReference type="InterPro" id="IPR038718">
    <property type="entry name" value="SNF2-like_sf"/>
</dbReference>
<dbReference type="PANTHER" id="PTHR45623:SF14">
    <property type="entry name" value="CHROMODOMAIN-HELICASE-DNA-BINDING PROTEIN 1"/>
    <property type="match status" value="1"/>
</dbReference>
<dbReference type="SMART" id="SM00490">
    <property type="entry name" value="HELICc"/>
    <property type="match status" value="1"/>
</dbReference>
<feature type="domain" description="Helicase ATP-binding" evidence="16">
    <location>
        <begin position="461"/>
        <end position="637"/>
    </location>
</feature>
<dbReference type="GO" id="GO:0003682">
    <property type="term" value="F:chromatin binding"/>
    <property type="evidence" value="ECO:0007669"/>
    <property type="project" value="TreeGrafter"/>
</dbReference>
<dbReference type="CDD" id="cd18659">
    <property type="entry name" value="CD2_tandem"/>
    <property type="match status" value="1"/>
</dbReference>
<reference evidence="18 19" key="1">
    <citation type="submission" date="2013-11" db="EMBL/GenBank/DDBJ databases">
        <title>Opisthorchis viverrini - life in the bile duct.</title>
        <authorList>
            <person name="Young N.D."/>
            <person name="Nagarajan N."/>
            <person name="Lin S.J."/>
            <person name="Korhonen P.K."/>
            <person name="Jex A.R."/>
            <person name="Hall R.S."/>
            <person name="Safavi-Hemami H."/>
            <person name="Kaewkong W."/>
            <person name="Bertrand D."/>
            <person name="Gao S."/>
            <person name="Seet Q."/>
            <person name="Wongkham S."/>
            <person name="Teh B.T."/>
            <person name="Wongkham C."/>
            <person name="Intapan P.M."/>
            <person name="Maleewong W."/>
            <person name="Yang X."/>
            <person name="Hu M."/>
            <person name="Wang Z."/>
            <person name="Hofmann A."/>
            <person name="Sternberg P.W."/>
            <person name="Tan P."/>
            <person name="Wang J."/>
            <person name="Gasser R.B."/>
        </authorList>
    </citation>
    <scope>NUCLEOTIDE SEQUENCE [LARGE SCALE GENOMIC DNA]</scope>
</reference>
<keyword evidence="10" id="KW-0238">DNA-binding</keyword>
<feature type="compositionally biased region" description="Basic and acidic residues" evidence="14">
    <location>
        <begin position="1370"/>
        <end position="1382"/>
    </location>
</feature>
<dbReference type="GO" id="GO:0042393">
    <property type="term" value="F:histone binding"/>
    <property type="evidence" value="ECO:0007669"/>
    <property type="project" value="TreeGrafter"/>
</dbReference>
<dbReference type="Pfam" id="PF00271">
    <property type="entry name" value="Helicase_C"/>
    <property type="match status" value="1"/>
</dbReference>
<feature type="compositionally biased region" description="Basic residues" evidence="14">
    <location>
        <begin position="1569"/>
        <end position="1578"/>
    </location>
</feature>
<feature type="compositionally biased region" description="Basic and acidic residues" evidence="14">
    <location>
        <begin position="1298"/>
        <end position="1316"/>
    </location>
</feature>
<keyword evidence="4" id="KW-0547">Nucleotide-binding</keyword>
<dbReference type="Gene3D" id="3.40.50.10810">
    <property type="entry name" value="Tandem AAA-ATPase domain"/>
    <property type="match status" value="1"/>
</dbReference>
<evidence type="ECO:0000256" key="3">
    <source>
        <dbReference type="ARBA" id="ARBA00022737"/>
    </source>
</evidence>
<feature type="compositionally biased region" description="Basic residues" evidence="14">
    <location>
        <begin position="1549"/>
        <end position="1558"/>
    </location>
</feature>
<dbReference type="InterPro" id="IPR023780">
    <property type="entry name" value="Chromo_domain"/>
</dbReference>
<dbReference type="GO" id="GO:0034728">
    <property type="term" value="P:nucleosome organization"/>
    <property type="evidence" value="ECO:0007669"/>
    <property type="project" value="TreeGrafter"/>
</dbReference>
<evidence type="ECO:0000256" key="6">
    <source>
        <dbReference type="ARBA" id="ARBA00022806"/>
    </source>
</evidence>
<dbReference type="GO" id="GO:0140658">
    <property type="term" value="F:ATP-dependent chromatin remodeler activity"/>
    <property type="evidence" value="ECO:0007669"/>
    <property type="project" value="TreeGrafter"/>
</dbReference>
<dbReference type="GO" id="GO:0005634">
    <property type="term" value="C:nucleus"/>
    <property type="evidence" value="ECO:0007669"/>
    <property type="project" value="UniProtKB-SubCell"/>
</dbReference>
<dbReference type="InterPro" id="IPR056302">
    <property type="entry name" value="CHD1-2/Hrp3_HTH"/>
</dbReference>
<dbReference type="GO" id="GO:0004386">
    <property type="term" value="F:helicase activity"/>
    <property type="evidence" value="ECO:0007669"/>
    <property type="project" value="UniProtKB-KW"/>
</dbReference>
<evidence type="ECO:0000256" key="13">
    <source>
        <dbReference type="ARBA" id="ARBA00049360"/>
    </source>
</evidence>
<evidence type="ECO:0000259" key="15">
    <source>
        <dbReference type="PROSITE" id="PS50013"/>
    </source>
</evidence>
<feature type="region of interest" description="Disordered" evidence="14">
    <location>
        <begin position="1067"/>
        <end position="1086"/>
    </location>
</feature>
<feature type="compositionally biased region" description="Acidic residues" evidence="14">
    <location>
        <begin position="1343"/>
        <end position="1356"/>
    </location>
</feature>
<dbReference type="Pfam" id="PF23588">
    <property type="entry name" value="HTH_CHD1_Hrp3"/>
    <property type="match status" value="1"/>
</dbReference>
<feature type="domain" description="Helicase C-terminal" evidence="17">
    <location>
        <begin position="776"/>
        <end position="927"/>
    </location>
</feature>
<comment type="subcellular location">
    <subcellularLocation>
        <location evidence="1">Nucleus</location>
    </subcellularLocation>
</comment>
<dbReference type="PROSITE" id="PS51192">
    <property type="entry name" value="HELICASE_ATP_BIND_1"/>
    <property type="match status" value="1"/>
</dbReference>
<feature type="compositionally biased region" description="Low complexity" evidence="14">
    <location>
        <begin position="110"/>
        <end position="121"/>
    </location>
</feature>
<dbReference type="Pfam" id="PF18375">
    <property type="entry name" value="CDH1_2_SANT_HL1"/>
    <property type="match status" value="1"/>
</dbReference>
<dbReference type="SUPFAM" id="SSF54160">
    <property type="entry name" value="Chromo domain-like"/>
    <property type="match status" value="2"/>
</dbReference>
<name>A0A075ADF9_OPIVI</name>
<evidence type="ECO:0000256" key="9">
    <source>
        <dbReference type="ARBA" id="ARBA00023015"/>
    </source>
</evidence>
<comment type="catalytic activity">
    <reaction evidence="13">
        <text>ATP + H2O = ADP + phosphate + H(+)</text>
        <dbReference type="Rhea" id="RHEA:13065"/>
        <dbReference type="ChEBI" id="CHEBI:15377"/>
        <dbReference type="ChEBI" id="CHEBI:15378"/>
        <dbReference type="ChEBI" id="CHEBI:30616"/>
        <dbReference type="ChEBI" id="CHEBI:43474"/>
        <dbReference type="ChEBI" id="CHEBI:456216"/>
    </reaction>
</comment>